<name>A0ABT5J1N3_9NEIS</name>
<accession>A0ABT5J1N3</accession>
<proteinExistence type="predicted"/>
<reference evidence="1 2" key="1">
    <citation type="submission" date="2023-01" db="EMBL/GenBank/DDBJ databases">
        <title>Novel species of the genus Vogesella isolated from rivers.</title>
        <authorList>
            <person name="Lu H."/>
        </authorList>
    </citation>
    <scope>NUCLEOTIDE SEQUENCE [LARGE SCALE GENOMIC DNA]</scope>
    <source>
        <strain evidence="1 2">DC21W</strain>
    </source>
</reference>
<sequence>MTAPCVDWPQVIADIAHAGISYGDICTETGVSRDKLCRYSKHGSEPRHSDGMALLALWCHITGREHEAVPVVGMAEGAAVSSSSLSAGVNQQHHPAAVFPVVSHAREEA</sequence>
<keyword evidence="2" id="KW-1185">Reference proteome</keyword>
<dbReference type="Proteomes" id="UP001219956">
    <property type="component" value="Unassembled WGS sequence"/>
</dbReference>
<dbReference type="RefSeq" id="WP_272752975.1">
    <property type="nucleotide sequence ID" value="NZ_JAQQLF010000025.1"/>
</dbReference>
<protein>
    <submittedName>
        <fullName evidence="1">Uncharacterized protein</fullName>
    </submittedName>
</protein>
<organism evidence="1 2">
    <name type="scientific">Vogesella aquatica</name>
    <dbReference type="NCBI Taxonomy" id="2984206"/>
    <lineage>
        <taxon>Bacteria</taxon>
        <taxon>Pseudomonadati</taxon>
        <taxon>Pseudomonadota</taxon>
        <taxon>Betaproteobacteria</taxon>
        <taxon>Neisseriales</taxon>
        <taxon>Chromobacteriaceae</taxon>
        <taxon>Vogesella</taxon>
    </lineage>
</organism>
<evidence type="ECO:0000313" key="2">
    <source>
        <dbReference type="Proteomes" id="UP001219956"/>
    </source>
</evidence>
<gene>
    <name evidence="1" type="ORF">PQU95_16190</name>
</gene>
<evidence type="ECO:0000313" key="1">
    <source>
        <dbReference type="EMBL" id="MDC7718741.1"/>
    </source>
</evidence>
<comment type="caution">
    <text evidence="1">The sequence shown here is derived from an EMBL/GenBank/DDBJ whole genome shotgun (WGS) entry which is preliminary data.</text>
</comment>
<dbReference type="EMBL" id="JAQQLF010000025">
    <property type="protein sequence ID" value="MDC7718741.1"/>
    <property type="molecule type" value="Genomic_DNA"/>
</dbReference>